<evidence type="ECO:0000256" key="4">
    <source>
        <dbReference type="ARBA" id="ARBA00023242"/>
    </source>
</evidence>
<dbReference type="Pfam" id="PF16493">
    <property type="entry name" value="Meis_PKNOX_N"/>
    <property type="match status" value="1"/>
</dbReference>
<dbReference type="SMART" id="SM00389">
    <property type="entry name" value="HOX"/>
    <property type="match status" value="1"/>
</dbReference>
<comment type="similarity">
    <text evidence="1">Belongs to the TALE/MEIS homeobox family.</text>
</comment>
<dbReference type="Proteomes" id="UP000663828">
    <property type="component" value="Unassembled WGS sequence"/>
</dbReference>
<dbReference type="Gene3D" id="1.10.10.60">
    <property type="entry name" value="Homeodomain-like"/>
    <property type="match status" value="1"/>
</dbReference>
<evidence type="ECO:0000259" key="7">
    <source>
        <dbReference type="PROSITE" id="PS50071"/>
    </source>
</evidence>
<dbReference type="AlphaFoldDB" id="A0A816F0Q8"/>
<sequence>MSSFDHIMTTNTANFYYQQYNPSQSTLLQPSTTTTSSAAITTNNTDLTKLDKDLIYNHPLFPLLAIIFDKCELATNSSRDANNPNYACSLTSFNEDLMEFTKQLTNDHLPCHTSNAEVDNLMVQAIQVLRFHLLELEKVHELCDNFCHRYIHLLKGKMPMDIIMDDRDLSFSKSEDEQSEMSNHDYDQDIKPVRPLSQTSTNDHNQTIKSNSDSSDSRSPVHHPHQPQFLSSVHPPNNYMTSSSSSSSSTATATPTAIQYSHQSIDETDKSSENFESSIEGDYYEENDDNNKRRQKKRGIFPKAATSLMRAWLFQHLNHPYPSEEQKKILARETNLNILQVNNWFINARRRIVQPMIDQSNRAVFKLVQYNRFKPYLLVMGSDYNDMMTTNPYHTFDPNRTPYGFQPNLYDEMAASSVYCPPPPPSYSACPSMHPNSFFAAAAAAVTAVGTNSASLPHGISPSSSSPYRGQESGE</sequence>
<dbReference type="PANTHER" id="PTHR11850">
    <property type="entry name" value="HOMEOBOX PROTEIN TRANSCRIPTION FACTORS"/>
    <property type="match status" value="1"/>
</dbReference>
<evidence type="ECO:0000256" key="5">
    <source>
        <dbReference type="PROSITE-ProRule" id="PRU00108"/>
    </source>
</evidence>
<organism evidence="8 9">
    <name type="scientific">Adineta ricciae</name>
    <name type="common">Rotifer</name>
    <dbReference type="NCBI Taxonomy" id="249248"/>
    <lineage>
        <taxon>Eukaryota</taxon>
        <taxon>Metazoa</taxon>
        <taxon>Spiralia</taxon>
        <taxon>Gnathifera</taxon>
        <taxon>Rotifera</taxon>
        <taxon>Eurotatoria</taxon>
        <taxon>Bdelloidea</taxon>
        <taxon>Adinetida</taxon>
        <taxon>Adinetidae</taxon>
        <taxon>Adineta</taxon>
    </lineage>
</organism>
<dbReference type="GO" id="GO:0005634">
    <property type="term" value="C:nucleus"/>
    <property type="evidence" value="ECO:0007669"/>
    <property type="project" value="UniProtKB-SubCell"/>
</dbReference>
<gene>
    <name evidence="8" type="ORF">XAT740_LOCUS55966</name>
</gene>
<dbReference type="FunFam" id="1.10.10.60:FF:000004">
    <property type="entry name" value="Meis2 homeobox isoform 2c"/>
    <property type="match status" value="1"/>
</dbReference>
<feature type="region of interest" description="Disordered" evidence="6">
    <location>
        <begin position="453"/>
        <end position="475"/>
    </location>
</feature>
<keyword evidence="3 5" id="KW-0371">Homeobox</keyword>
<evidence type="ECO:0000256" key="6">
    <source>
        <dbReference type="SAM" id="MobiDB-lite"/>
    </source>
</evidence>
<evidence type="ECO:0000256" key="1">
    <source>
        <dbReference type="ARBA" id="ARBA00009661"/>
    </source>
</evidence>
<keyword evidence="4 5" id="KW-0539">Nucleus</keyword>
<dbReference type="InterPro" id="IPR032453">
    <property type="entry name" value="PKNOX/Meis_N"/>
</dbReference>
<dbReference type="InterPro" id="IPR009057">
    <property type="entry name" value="Homeodomain-like_sf"/>
</dbReference>
<dbReference type="InterPro" id="IPR001356">
    <property type="entry name" value="HD"/>
</dbReference>
<evidence type="ECO:0000256" key="2">
    <source>
        <dbReference type="ARBA" id="ARBA00023125"/>
    </source>
</evidence>
<feature type="compositionally biased region" description="Basic and acidic residues" evidence="6">
    <location>
        <begin position="264"/>
        <end position="273"/>
    </location>
</feature>
<proteinExistence type="inferred from homology"/>
<dbReference type="GO" id="GO:0003677">
    <property type="term" value="F:DNA binding"/>
    <property type="evidence" value="ECO:0007669"/>
    <property type="project" value="UniProtKB-UniRule"/>
</dbReference>
<dbReference type="EMBL" id="CAJNOR010010731">
    <property type="protein sequence ID" value="CAF1656229.1"/>
    <property type="molecule type" value="Genomic_DNA"/>
</dbReference>
<evidence type="ECO:0000313" key="9">
    <source>
        <dbReference type="Proteomes" id="UP000663828"/>
    </source>
</evidence>
<name>A0A816F0Q8_ADIRI</name>
<comment type="caution">
    <text evidence="8">The sequence shown here is derived from an EMBL/GenBank/DDBJ whole genome shotgun (WGS) entry which is preliminary data.</text>
</comment>
<feature type="compositionally biased region" description="Polar residues" evidence="6">
    <location>
        <begin position="196"/>
        <end position="209"/>
    </location>
</feature>
<evidence type="ECO:0000256" key="3">
    <source>
        <dbReference type="ARBA" id="ARBA00023155"/>
    </source>
</evidence>
<feature type="region of interest" description="Disordered" evidence="6">
    <location>
        <begin position="171"/>
        <end position="297"/>
    </location>
</feature>
<dbReference type="InterPro" id="IPR008422">
    <property type="entry name" value="KN_HD"/>
</dbReference>
<feature type="domain" description="Homeobox" evidence="7">
    <location>
        <begin position="292"/>
        <end position="355"/>
    </location>
</feature>
<dbReference type="Pfam" id="PF05920">
    <property type="entry name" value="Homeobox_KN"/>
    <property type="match status" value="1"/>
</dbReference>
<protein>
    <recommendedName>
        <fullName evidence="7">Homeobox domain-containing protein</fullName>
    </recommendedName>
</protein>
<evidence type="ECO:0000313" key="8">
    <source>
        <dbReference type="EMBL" id="CAF1656229.1"/>
    </source>
</evidence>
<dbReference type="InterPro" id="IPR050224">
    <property type="entry name" value="TALE_homeobox"/>
</dbReference>
<keyword evidence="9" id="KW-1185">Reference proteome</keyword>
<feature type="compositionally biased region" description="Basic and acidic residues" evidence="6">
    <location>
        <begin position="171"/>
        <end position="192"/>
    </location>
</feature>
<dbReference type="GO" id="GO:0006355">
    <property type="term" value="P:regulation of DNA-templated transcription"/>
    <property type="evidence" value="ECO:0007669"/>
    <property type="project" value="InterPro"/>
</dbReference>
<dbReference type="SUPFAM" id="SSF46689">
    <property type="entry name" value="Homeodomain-like"/>
    <property type="match status" value="1"/>
</dbReference>
<feature type="compositionally biased region" description="Low complexity" evidence="6">
    <location>
        <begin position="241"/>
        <end position="257"/>
    </location>
</feature>
<comment type="subcellular location">
    <subcellularLocation>
        <location evidence="5">Nucleus</location>
    </subcellularLocation>
</comment>
<feature type="compositionally biased region" description="Polar residues" evidence="6">
    <location>
        <begin position="228"/>
        <end position="240"/>
    </location>
</feature>
<dbReference type="CDD" id="cd00086">
    <property type="entry name" value="homeodomain"/>
    <property type="match status" value="1"/>
</dbReference>
<accession>A0A816F0Q8</accession>
<dbReference type="PROSITE" id="PS50071">
    <property type="entry name" value="HOMEOBOX_2"/>
    <property type="match status" value="1"/>
</dbReference>
<feature type="DNA-binding region" description="Homeobox" evidence="5">
    <location>
        <begin position="294"/>
        <end position="356"/>
    </location>
</feature>
<keyword evidence="2 5" id="KW-0238">DNA-binding</keyword>
<reference evidence="8" key="1">
    <citation type="submission" date="2021-02" db="EMBL/GenBank/DDBJ databases">
        <authorList>
            <person name="Nowell W R."/>
        </authorList>
    </citation>
    <scope>NUCLEOTIDE SEQUENCE</scope>
</reference>